<dbReference type="GO" id="GO:0008654">
    <property type="term" value="P:phospholipid biosynthetic process"/>
    <property type="evidence" value="ECO:0007669"/>
    <property type="project" value="UniProtKB-KW"/>
</dbReference>
<keyword evidence="18" id="KW-1185">Reference proteome</keyword>
<dbReference type="SUPFAM" id="SSF48179">
    <property type="entry name" value="6-phosphogluconate dehydrogenase C-terminal domain-like"/>
    <property type="match status" value="1"/>
</dbReference>
<dbReference type="AlphaFoldDB" id="A0A1L7AD43"/>
<evidence type="ECO:0000256" key="6">
    <source>
        <dbReference type="ARBA" id="ARBA00023264"/>
    </source>
</evidence>
<feature type="binding site" evidence="7">
    <location>
        <position position="276"/>
    </location>
    <ligand>
        <name>NADPH</name>
        <dbReference type="ChEBI" id="CHEBI:57783"/>
    </ligand>
</feature>
<dbReference type="InterPro" id="IPR011128">
    <property type="entry name" value="G3P_DH_NAD-dep_N"/>
</dbReference>
<evidence type="ECO:0000313" key="17">
    <source>
        <dbReference type="Proteomes" id="UP000185494"/>
    </source>
</evidence>
<dbReference type="InterPro" id="IPR006168">
    <property type="entry name" value="G3P_DH_NAD-dep"/>
</dbReference>
<feature type="binding site" evidence="7">
    <location>
        <position position="103"/>
    </location>
    <ligand>
        <name>NADPH</name>
        <dbReference type="ChEBI" id="CHEBI:57783"/>
    </ligand>
</feature>
<dbReference type="NCBIfam" id="NF000940">
    <property type="entry name" value="PRK00094.1-2"/>
    <property type="match status" value="1"/>
</dbReference>
<feature type="active site" description="Proton acceptor" evidence="7 8">
    <location>
        <position position="186"/>
    </location>
</feature>
<dbReference type="SUPFAM" id="SSF51735">
    <property type="entry name" value="NAD(P)-binding Rossmann-fold domains"/>
    <property type="match status" value="1"/>
</dbReference>
<dbReference type="eggNOG" id="COG0240">
    <property type="taxonomic scope" value="Bacteria"/>
</dbReference>
<comment type="catalytic activity">
    <reaction evidence="7">
        <text>sn-glycerol 3-phosphate + NAD(+) = dihydroxyacetone phosphate + NADH + H(+)</text>
        <dbReference type="Rhea" id="RHEA:11092"/>
        <dbReference type="ChEBI" id="CHEBI:15378"/>
        <dbReference type="ChEBI" id="CHEBI:57540"/>
        <dbReference type="ChEBI" id="CHEBI:57597"/>
        <dbReference type="ChEBI" id="CHEBI:57642"/>
        <dbReference type="ChEBI" id="CHEBI:57945"/>
        <dbReference type="EC" id="1.1.1.94"/>
    </reaction>
</comment>
<dbReference type="GO" id="GO:0051287">
    <property type="term" value="F:NAD binding"/>
    <property type="evidence" value="ECO:0007669"/>
    <property type="project" value="InterPro"/>
</dbReference>
<evidence type="ECO:0000256" key="4">
    <source>
        <dbReference type="ARBA" id="ARBA00023098"/>
    </source>
</evidence>
<dbReference type="KEGG" id="rgi:RGI145_05965"/>
<gene>
    <name evidence="7" type="primary">gpsA</name>
    <name evidence="15" type="ORF">RGI145_05965</name>
    <name evidence="16" type="ORF">RQ831_00595</name>
</gene>
<dbReference type="UniPathway" id="UPA00940"/>
<feature type="domain" description="Glycerol-3-phosphate dehydrogenase NAD-dependent C-terminal" evidence="14">
    <location>
        <begin position="175"/>
        <end position="315"/>
    </location>
</feature>
<dbReference type="STRING" id="257708.RGI145_05965"/>
<feature type="binding site" evidence="7">
    <location>
        <position position="186"/>
    </location>
    <ligand>
        <name>sn-glycerol 3-phosphate</name>
        <dbReference type="ChEBI" id="CHEBI:57597"/>
    </ligand>
</feature>
<evidence type="ECO:0000256" key="8">
    <source>
        <dbReference type="PIRSR" id="PIRSR000114-1"/>
    </source>
</evidence>
<dbReference type="Pfam" id="PF07479">
    <property type="entry name" value="NAD_Gly3P_dh_C"/>
    <property type="match status" value="1"/>
</dbReference>
<dbReference type="PIRSF" id="PIRSF000114">
    <property type="entry name" value="Glycerol-3-P_dh"/>
    <property type="match status" value="1"/>
</dbReference>
<evidence type="ECO:0000256" key="10">
    <source>
        <dbReference type="PIRSR" id="PIRSR000114-3"/>
    </source>
</evidence>
<dbReference type="GO" id="GO:0046168">
    <property type="term" value="P:glycerol-3-phosphate catabolic process"/>
    <property type="evidence" value="ECO:0007669"/>
    <property type="project" value="InterPro"/>
</dbReference>
<dbReference type="Proteomes" id="UP001258945">
    <property type="component" value="Unassembled WGS sequence"/>
</dbReference>
<keyword evidence="6 7" id="KW-1208">Phospholipid metabolism</keyword>
<evidence type="ECO:0000256" key="11">
    <source>
        <dbReference type="RuleBase" id="RU000437"/>
    </source>
</evidence>
<feature type="binding site" evidence="7">
    <location>
        <position position="249"/>
    </location>
    <ligand>
        <name>sn-glycerol 3-phosphate</name>
        <dbReference type="ChEBI" id="CHEBI:57597"/>
    </ligand>
</feature>
<keyword evidence="7" id="KW-0521">NADP</keyword>
<evidence type="ECO:0000256" key="2">
    <source>
        <dbReference type="ARBA" id="ARBA00022516"/>
    </source>
</evidence>
<feature type="binding site" evidence="7">
    <location>
        <position position="274"/>
    </location>
    <ligand>
        <name>NADPH</name>
        <dbReference type="ChEBI" id="CHEBI:57783"/>
    </ligand>
</feature>
<keyword evidence="5 7" id="KW-0594">Phospholipid biosynthesis</keyword>
<reference evidence="15 17" key="1">
    <citation type="submission" date="2016-05" db="EMBL/GenBank/DDBJ databases">
        <title>Complete Genome and Methylome Analysis of Psychrotrophic Bacterial Isolates from Antarctic Lake Untersee.</title>
        <authorList>
            <person name="Fomenkov A."/>
            <person name="Akimov V.N."/>
            <person name="Vasilyeva L.V."/>
            <person name="Andersen D."/>
            <person name="Vincze T."/>
            <person name="Roberts R.J."/>
        </authorList>
    </citation>
    <scope>NUCLEOTIDE SEQUENCE [LARGE SCALE GENOMIC DNA]</scope>
    <source>
        <strain evidence="15 17">U14-5</strain>
    </source>
</reference>
<feature type="binding site" evidence="9">
    <location>
        <position position="103"/>
    </location>
    <ligand>
        <name>substrate</name>
    </ligand>
</feature>
<evidence type="ECO:0000256" key="5">
    <source>
        <dbReference type="ARBA" id="ARBA00023209"/>
    </source>
</evidence>
<feature type="binding site" evidence="7">
    <location>
        <position position="135"/>
    </location>
    <ligand>
        <name>NADPH</name>
        <dbReference type="ChEBI" id="CHEBI:57783"/>
    </ligand>
</feature>
<dbReference type="PRINTS" id="PR00077">
    <property type="entry name" value="GPDHDRGNASE"/>
</dbReference>
<comment type="function">
    <text evidence="7">Catalyzes the reduction of the glycolytic intermediate dihydroxyacetone phosphate (DHAP) to sn-glycerol 3-phosphate (G3P), the key precursor for phospholipid synthesis.</text>
</comment>
<dbReference type="Gene3D" id="3.40.50.720">
    <property type="entry name" value="NAD(P)-binding Rossmann-like Domain"/>
    <property type="match status" value="1"/>
</dbReference>
<feature type="binding site" evidence="10">
    <location>
        <position position="135"/>
    </location>
    <ligand>
        <name>NAD(+)</name>
        <dbReference type="ChEBI" id="CHEBI:57540"/>
    </ligand>
</feature>
<comment type="caution">
    <text evidence="7">Lacks conserved residue(s) required for the propagation of feature annotation.</text>
</comment>
<comment type="similarity">
    <text evidence="1 7 11">Belongs to the NAD-dependent glycerol-3-phosphate dehydrogenase family.</text>
</comment>
<dbReference type="InterPro" id="IPR036291">
    <property type="entry name" value="NAD(P)-bd_dom_sf"/>
</dbReference>
<evidence type="ECO:0000313" key="15">
    <source>
        <dbReference type="EMBL" id="APT56718.1"/>
    </source>
</evidence>
<dbReference type="InterPro" id="IPR013328">
    <property type="entry name" value="6PGD_dom2"/>
</dbReference>
<dbReference type="HAMAP" id="MF_00394">
    <property type="entry name" value="NAD_Glyc3P_dehydrog"/>
    <property type="match status" value="1"/>
</dbReference>
<accession>A0A1L7AD43</accession>
<protein>
    <recommendedName>
        <fullName evidence="7">Glycerol-3-phosphate dehydrogenase [NAD(P)+]</fullName>
        <ecNumber evidence="7">1.1.1.94</ecNumber>
    </recommendedName>
    <alternativeName>
        <fullName evidence="7">NAD(P)(+)-dependent glycerol-3-phosphate dehydrogenase</fullName>
    </alternativeName>
    <alternativeName>
        <fullName evidence="7">NAD(P)H-dependent dihydroxyacetone-phosphate reductase</fullName>
    </alternativeName>
</protein>
<feature type="binding site" evidence="7">
    <location>
        <position position="239"/>
    </location>
    <ligand>
        <name>sn-glycerol 3-phosphate</name>
        <dbReference type="ChEBI" id="CHEBI:57597"/>
    </ligand>
</feature>
<feature type="binding site" evidence="7">
    <location>
        <position position="250"/>
    </location>
    <ligand>
        <name>NADPH</name>
        <dbReference type="ChEBI" id="CHEBI:57783"/>
    </ligand>
</feature>
<evidence type="ECO:0000256" key="3">
    <source>
        <dbReference type="ARBA" id="ARBA00023002"/>
    </source>
</evidence>
<dbReference type="EC" id="1.1.1.94" evidence="7"/>
<evidence type="ECO:0000256" key="9">
    <source>
        <dbReference type="PIRSR" id="PIRSR000114-2"/>
    </source>
</evidence>
<organism evidence="15 17">
    <name type="scientific">Roseomonas gilardii</name>
    <dbReference type="NCBI Taxonomy" id="257708"/>
    <lineage>
        <taxon>Bacteria</taxon>
        <taxon>Pseudomonadati</taxon>
        <taxon>Pseudomonadota</taxon>
        <taxon>Alphaproteobacteria</taxon>
        <taxon>Acetobacterales</taxon>
        <taxon>Roseomonadaceae</taxon>
        <taxon>Roseomonas</taxon>
    </lineage>
</organism>
<dbReference type="PANTHER" id="PTHR11728">
    <property type="entry name" value="GLYCEROL-3-PHOSPHATE DEHYDROGENASE"/>
    <property type="match status" value="1"/>
</dbReference>
<feature type="binding site" evidence="10">
    <location>
        <position position="250"/>
    </location>
    <ligand>
        <name>NAD(+)</name>
        <dbReference type="ChEBI" id="CHEBI:57540"/>
    </ligand>
</feature>
<keyword evidence="2 7" id="KW-0444">Lipid biosynthesis</keyword>
<name>A0A1L7AD43_9PROT</name>
<feature type="binding site" evidence="9">
    <location>
        <begin position="250"/>
        <end position="251"/>
    </location>
    <ligand>
        <name>substrate</name>
    </ligand>
</feature>
<feature type="binding site" evidence="7">
    <location>
        <position position="103"/>
    </location>
    <ligand>
        <name>sn-glycerol 3-phosphate</name>
        <dbReference type="ChEBI" id="CHEBI:57597"/>
    </ligand>
</feature>
<evidence type="ECO:0000313" key="16">
    <source>
        <dbReference type="EMBL" id="MDT8329528.1"/>
    </source>
</evidence>
<dbReference type="Proteomes" id="UP000185494">
    <property type="component" value="Chromosome 1"/>
</dbReference>
<sequence length="326" mass="32444">MSEANRLAVLGAGAWGTALAIQAARAGNRVTLWARDPEKAAAMRGTHRNPRLPDAVLEGLRVTADAAEALEGASLAVLAVPMQPLRAAVAAMPELPPVVAVAKGVESSSLLLPLEVLAELRPGLPAAVLSGPNFAHEVAAGLPAAAVLASTDPVLRAAACARLATPAFRLYEGEDVLGVQICGAAKNVAAIAAGAAMGAGLGENARAALVTRTLAEIARLVVALGGRAETAAGLSGLGDLLLTCTGPSSRNFALGHALGRGLSPAEALADSRGVAEGAATAPALLARAAAAGVEMPVSATVAAVLAGRLDVAQAVGRLMERPRRSE</sequence>
<feature type="binding site" evidence="7">
    <location>
        <position position="15"/>
    </location>
    <ligand>
        <name>NADPH</name>
        <dbReference type="ChEBI" id="CHEBI:57783"/>
    </ligand>
</feature>
<keyword evidence="7" id="KW-0963">Cytoplasm</keyword>
<evidence type="ECO:0000313" key="18">
    <source>
        <dbReference type="Proteomes" id="UP001258945"/>
    </source>
</evidence>
<dbReference type="NCBIfam" id="NF000942">
    <property type="entry name" value="PRK00094.1-4"/>
    <property type="match status" value="1"/>
</dbReference>
<dbReference type="GO" id="GO:0005975">
    <property type="term" value="P:carbohydrate metabolic process"/>
    <property type="evidence" value="ECO:0007669"/>
    <property type="project" value="InterPro"/>
</dbReference>
<feature type="binding site" evidence="7">
    <location>
        <position position="250"/>
    </location>
    <ligand>
        <name>sn-glycerol 3-phosphate</name>
        <dbReference type="ChEBI" id="CHEBI:57597"/>
    </ligand>
</feature>
<dbReference type="Pfam" id="PF01210">
    <property type="entry name" value="NAD_Gly3P_dh_N"/>
    <property type="match status" value="1"/>
</dbReference>
<dbReference type="PANTHER" id="PTHR11728:SF1">
    <property type="entry name" value="GLYCEROL-3-PHOSPHATE DEHYDROGENASE [NAD(+)] 2, CHLOROPLASTIC"/>
    <property type="match status" value="1"/>
</dbReference>
<evidence type="ECO:0000259" key="14">
    <source>
        <dbReference type="Pfam" id="PF07479"/>
    </source>
</evidence>
<comment type="subcellular location">
    <subcellularLocation>
        <location evidence="7">Cytoplasm</location>
    </subcellularLocation>
</comment>
<dbReference type="InterPro" id="IPR006109">
    <property type="entry name" value="G3P_DH_NAD-dep_C"/>
</dbReference>
<comment type="catalytic activity">
    <reaction evidence="7 12">
        <text>sn-glycerol 3-phosphate + NADP(+) = dihydroxyacetone phosphate + NADPH + H(+)</text>
        <dbReference type="Rhea" id="RHEA:11096"/>
        <dbReference type="ChEBI" id="CHEBI:15378"/>
        <dbReference type="ChEBI" id="CHEBI:57597"/>
        <dbReference type="ChEBI" id="CHEBI:57642"/>
        <dbReference type="ChEBI" id="CHEBI:57783"/>
        <dbReference type="ChEBI" id="CHEBI:58349"/>
        <dbReference type="EC" id="1.1.1.94"/>
    </reaction>
</comment>
<comment type="pathway">
    <text evidence="7">Membrane lipid metabolism; glycerophospholipid metabolism.</text>
</comment>
<dbReference type="InterPro" id="IPR008927">
    <property type="entry name" value="6-PGluconate_DH-like_C_sf"/>
</dbReference>
<feature type="binding site" evidence="7">
    <location>
        <position position="35"/>
    </location>
    <ligand>
        <name>NADPH</name>
        <dbReference type="ChEBI" id="CHEBI:57783"/>
    </ligand>
</feature>
<dbReference type="Gene3D" id="1.10.1040.10">
    <property type="entry name" value="N-(1-d-carboxylethyl)-l-norvaline Dehydrogenase, domain 2"/>
    <property type="match status" value="1"/>
</dbReference>
<dbReference type="GO" id="GO:0047952">
    <property type="term" value="F:glycerol-3-phosphate dehydrogenase [NAD(P)+] activity"/>
    <property type="evidence" value="ECO:0007669"/>
    <property type="project" value="UniProtKB-UniRule"/>
</dbReference>
<feature type="domain" description="Glycerol-3-phosphate dehydrogenase NAD-dependent N-terminal" evidence="13">
    <location>
        <begin position="7"/>
        <end position="153"/>
    </location>
</feature>
<keyword evidence="4 7" id="KW-0443">Lipid metabolism</keyword>
<keyword evidence="7" id="KW-0547">Nucleotide-binding</keyword>
<evidence type="ECO:0000256" key="7">
    <source>
        <dbReference type="HAMAP-Rule" id="MF_00394"/>
    </source>
</evidence>
<feature type="binding site" evidence="10">
    <location>
        <begin position="11"/>
        <end position="16"/>
    </location>
    <ligand>
        <name>NAD(+)</name>
        <dbReference type="ChEBI" id="CHEBI:57540"/>
    </ligand>
</feature>
<feature type="binding site" evidence="7">
    <location>
        <position position="131"/>
    </location>
    <ligand>
        <name>sn-glycerol 3-phosphate</name>
        <dbReference type="ChEBI" id="CHEBI:57597"/>
    </ligand>
</feature>
<dbReference type="GO" id="GO:0005829">
    <property type="term" value="C:cytosol"/>
    <property type="evidence" value="ECO:0007669"/>
    <property type="project" value="TreeGrafter"/>
</dbReference>
<keyword evidence="3 7" id="KW-0560">Oxidoreductase</keyword>
<evidence type="ECO:0000256" key="1">
    <source>
        <dbReference type="ARBA" id="ARBA00011009"/>
    </source>
</evidence>
<proteinExistence type="inferred from homology"/>
<feature type="binding site" evidence="7">
    <location>
        <position position="251"/>
    </location>
    <ligand>
        <name>sn-glycerol 3-phosphate</name>
        <dbReference type="ChEBI" id="CHEBI:57597"/>
    </ligand>
</feature>
<reference evidence="16" key="3">
    <citation type="submission" date="2023-09" db="EMBL/GenBank/DDBJ databases">
        <authorList>
            <person name="Schober I."/>
            <person name="Bunk B."/>
        </authorList>
    </citation>
    <scope>NUCLEOTIDE SEQUENCE</scope>
    <source>
        <strain evidence="16">DSM 103800</strain>
    </source>
</reference>
<evidence type="ECO:0000259" key="13">
    <source>
        <dbReference type="Pfam" id="PF01210"/>
    </source>
</evidence>
<dbReference type="GO" id="GO:0046167">
    <property type="term" value="P:glycerol-3-phosphate biosynthetic process"/>
    <property type="evidence" value="ECO:0007669"/>
    <property type="project" value="UniProtKB-UniRule"/>
</dbReference>
<evidence type="ECO:0000256" key="12">
    <source>
        <dbReference type="RuleBase" id="RU000439"/>
    </source>
</evidence>
<dbReference type="EMBL" id="CP015583">
    <property type="protein sequence ID" value="APT56718.1"/>
    <property type="molecule type" value="Genomic_DNA"/>
</dbReference>
<dbReference type="RefSeq" id="WP_075797648.1">
    <property type="nucleotide sequence ID" value="NZ_CP015583.1"/>
</dbReference>
<dbReference type="GO" id="GO:0006650">
    <property type="term" value="P:glycerophospholipid metabolic process"/>
    <property type="evidence" value="ECO:0007669"/>
    <property type="project" value="UniProtKB-UniRule"/>
</dbReference>
<dbReference type="EMBL" id="JAVVDO010000001">
    <property type="protein sequence ID" value="MDT8329528.1"/>
    <property type="molecule type" value="Genomic_DNA"/>
</dbReference>
<reference evidence="16 18" key="2">
    <citation type="journal article" date="2019" name="Microb. Pathog.">
        <title>Comparison of VITEK 2, MALDI-TOF MS, 16S rRNA gene sequencing, and whole-genome sequencing for identification of Roseomonas mucosa.</title>
        <authorList>
            <person name="Rudolph W.W."/>
            <person name="Gunzer F."/>
            <person name="Trauth M."/>
            <person name="Bunk B."/>
            <person name="Bigge R."/>
            <person name="Schrottner P."/>
        </authorList>
    </citation>
    <scope>NUCLEOTIDE SEQUENCE [LARGE SCALE GENOMIC DNA]</scope>
    <source>
        <strain evidence="16 18">DSM 103800</strain>
    </source>
</reference>
<keyword evidence="7 10" id="KW-0520">NAD</keyword>